<dbReference type="InterPro" id="IPR046350">
    <property type="entry name" value="Cystatin_sf"/>
</dbReference>
<dbReference type="Proteomes" id="UP000327013">
    <property type="component" value="Chromosome 8"/>
</dbReference>
<sequence length="110" mass="12295">MKPPCFYLLIILLVLPLLASPAGVWVPIKNVNDPHVKEIGEFAVAEYDKSSKADLKFVSVVKGETQVVAGTNYRLVLEAKDGAATKHYEAVVWEKPWQNLRNLTSFKNIN</sequence>
<evidence type="ECO:0000313" key="5">
    <source>
        <dbReference type="EMBL" id="KAE8124656.1"/>
    </source>
</evidence>
<dbReference type="CDD" id="cd00042">
    <property type="entry name" value="CY"/>
    <property type="match status" value="1"/>
</dbReference>
<organism evidence="5 6">
    <name type="scientific">Carpinus fangiana</name>
    <dbReference type="NCBI Taxonomy" id="176857"/>
    <lineage>
        <taxon>Eukaryota</taxon>
        <taxon>Viridiplantae</taxon>
        <taxon>Streptophyta</taxon>
        <taxon>Embryophyta</taxon>
        <taxon>Tracheophyta</taxon>
        <taxon>Spermatophyta</taxon>
        <taxon>Magnoliopsida</taxon>
        <taxon>eudicotyledons</taxon>
        <taxon>Gunneridae</taxon>
        <taxon>Pentapetalae</taxon>
        <taxon>rosids</taxon>
        <taxon>fabids</taxon>
        <taxon>Fagales</taxon>
        <taxon>Betulaceae</taxon>
        <taxon>Carpinus</taxon>
    </lineage>
</organism>
<feature type="chain" id="PRO_5024380885" description="Cystatin domain-containing protein" evidence="3">
    <location>
        <begin position="20"/>
        <end position="110"/>
    </location>
</feature>
<keyword evidence="1" id="KW-0646">Protease inhibitor</keyword>
<dbReference type="GO" id="GO:0004869">
    <property type="term" value="F:cysteine-type endopeptidase inhibitor activity"/>
    <property type="evidence" value="ECO:0007669"/>
    <property type="project" value="UniProtKB-KW"/>
</dbReference>
<dbReference type="Gene3D" id="3.10.450.10">
    <property type="match status" value="1"/>
</dbReference>
<evidence type="ECO:0000259" key="4">
    <source>
        <dbReference type="SMART" id="SM00043"/>
    </source>
</evidence>
<evidence type="ECO:0000256" key="2">
    <source>
        <dbReference type="ARBA" id="ARBA00022704"/>
    </source>
</evidence>
<protein>
    <recommendedName>
        <fullName evidence="4">Cystatin domain-containing protein</fullName>
    </recommendedName>
</protein>
<keyword evidence="6" id="KW-1185">Reference proteome</keyword>
<accession>A0A5N6RQD4</accession>
<dbReference type="PANTHER" id="PTHR47364:SF2">
    <property type="entry name" value="CYSTEINE PROTEINASE INHIBITOR 5"/>
    <property type="match status" value="1"/>
</dbReference>
<reference evidence="5 6" key="1">
    <citation type="submission" date="2019-06" db="EMBL/GenBank/DDBJ databases">
        <title>A chromosomal-level reference genome of Carpinus fangiana (Coryloideae, Betulaceae).</title>
        <authorList>
            <person name="Yang X."/>
            <person name="Wang Z."/>
            <person name="Zhang L."/>
            <person name="Hao G."/>
            <person name="Liu J."/>
            <person name="Yang Y."/>
        </authorList>
    </citation>
    <scope>NUCLEOTIDE SEQUENCE [LARGE SCALE GENOMIC DNA]</scope>
    <source>
        <strain evidence="5">Cfa_2016G</strain>
        <tissue evidence="5">Leaf</tissue>
    </source>
</reference>
<dbReference type="PANTHER" id="PTHR47364">
    <property type="entry name" value="CYSTEINE PROTEINASE INHIBITOR 5"/>
    <property type="match status" value="1"/>
</dbReference>
<evidence type="ECO:0000256" key="3">
    <source>
        <dbReference type="SAM" id="SignalP"/>
    </source>
</evidence>
<proteinExistence type="predicted"/>
<dbReference type="InterPro" id="IPR018073">
    <property type="entry name" value="Prot_inh_cystat_CS"/>
</dbReference>
<dbReference type="EMBL" id="CM017328">
    <property type="protein sequence ID" value="KAE8124656.1"/>
    <property type="molecule type" value="Genomic_DNA"/>
</dbReference>
<dbReference type="SUPFAM" id="SSF54403">
    <property type="entry name" value="Cystatin/monellin"/>
    <property type="match status" value="1"/>
</dbReference>
<dbReference type="Pfam" id="PF16845">
    <property type="entry name" value="SQAPI"/>
    <property type="match status" value="1"/>
</dbReference>
<dbReference type="SMART" id="SM00043">
    <property type="entry name" value="CY"/>
    <property type="match status" value="1"/>
</dbReference>
<dbReference type="InterPro" id="IPR000010">
    <property type="entry name" value="Cystatin_dom"/>
</dbReference>
<dbReference type="AlphaFoldDB" id="A0A5N6RQD4"/>
<evidence type="ECO:0000313" key="6">
    <source>
        <dbReference type="Proteomes" id="UP000327013"/>
    </source>
</evidence>
<dbReference type="OrthoDB" id="2016588at2759"/>
<name>A0A5N6RQD4_9ROSI</name>
<feature type="signal peptide" evidence="3">
    <location>
        <begin position="1"/>
        <end position="19"/>
    </location>
</feature>
<feature type="domain" description="Cystatin" evidence="4">
    <location>
        <begin position="19"/>
        <end position="109"/>
    </location>
</feature>
<gene>
    <name evidence="5" type="ORF">FH972_019521</name>
</gene>
<keyword evidence="2" id="KW-0789">Thiol protease inhibitor</keyword>
<evidence type="ECO:0000256" key="1">
    <source>
        <dbReference type="ARBA" id="ARBA00022690"/>
    </source>
</evidence>
<keyword evidence="3" id="KW-0732">Signal</keyword>
<dbReference type="PROSITE" id="PS00287">
    <property type="entry name" value="CYSTATIN"/>
    <property type="match status" value="1"/>
</dbReference>